<evidence type="ECO:0000256" key="1">
    <source>
        <dbReference type="ARBA" id="ARBA00007751"/>
    </source>
</evidence>
<feature type="domain" description="RdRp catalytic" evidence="7">
    <location>
        <begin position="541"/>
        <end position="668"/>
    </location>
</feature>
<keyword evidence="2" id="KW-0808">Transferase</keyword>
<proteinExistence type="inferred from homology"/>
<reference evidence="8" key="1">
    <citation type="journal article" date="2016" name="Nature">
        <title>Redefining the invertebrate RNA virosphere.</title>
        <authorList>
            <person name="Shi M."/>
            <person name="Lin X.D."/>
            <person name="Tian J.H."/>
            <person name="Chen L.J."/>
            <person name="Chen X."/>
            <person name="Li C.X."/>
            <person name="Qin X.C."/>
            <person name="Li J."/>
            <person name="Cao J.P."/>
            <person name="Eden J.S."/>
            <person name="Buchmann J."/>
            <person name="Wang W."/>
            <person name="Xu J."/>
            <person name="Holmes E.C."/>
            <person name="Zhang Y.Z."/>
        </authorList>
    </citation>
    <scope>NUCLEOTIDE SEQUENCE</scope>
    <source>
        <strain evidence="8">SXXX12565</strain>
    </source>
</reference>
<accession>A0A1L3KGM4</accession>
<comment type="similarity">
    <text evidence="1">Belongs to the nodaviridae RNA polymerase family.</text>
</comment>
<organism evidence="8">
    <name type="scientific">Sanxia noda-like virus 1</name>
    <dbReference type="NCBI Taxonomy" id="1923362"/>
    <lineage>
        <taxon>Viruses</taxon>
        <taxon>Riboviria</taxon>
    </lineage>
</organism>
<evidence type="ECO:0000259" key="7">
    <source>
        <dbReference type="PROSITE" id="PS50507"/>
    </source>
</evidence>
<feature type="compositionally biased region" description="Basic and acidic residues" evidence="6">
    <location>
        <begin position="855"/>
        <end position="881"/>
    </location>
</feature>
<dbReference type="CDD" id="cd23173">
    <property type="entry name" value="ps-ssRNAv_Nodaviridae_RdRp"/>
    <property type="match status" value="1"/>
</dbReference>
<dbReference type="InterPro" id="IPR043647">
    <property type="entry name" value="Noda_Vmethyltr_dom"/>
</dbReference>
<name>A0A1L3KGM4_9VIRU</name>
<dbReference type="GO" id="GO:0003968">
    <property type="term" value="F:RNA-directed RNA polymerase activity"/>
    <property type="evidence" value="ECO:0007669"/>
    <property type="project" value="InterPro"/>
</dbReference>
<evidence type="ECO:0000256" key="6">
    <source>
        <dbReference type="SAM" id="MobiDB-lite"/>
    </source>
</evidence>
<feature type="region of interest" description="Disordered" evidence="6">
    <location>
        <begin position="826"/>
        <end position="881"/>
    </location>
</feature>
<evidence type="ECO:0000256" key="5">
    <source>
        <dbReference type="ARBA" id="ARBA00032757"/>
    </source>
</evidence>
<dbReference type="EMBL" id="KX883188">
    <property type="protein sequence ID" value="APG76452.1"/>
    <property type="molecule type" value="Genomic_RNA"/>
</dbReference>
<dbReference type="GO" id="GO:0039694">
    <property type="term" value="P:viral RNA genome replication"/>
    <property type="evidence" value="ECO:0007669"/>
    <property type="project" value="InterPro"/>
</dbReference>
<dbReference type="SUPFAM" id="SSF56672">
    <property type="entry name" value="DNA/RNA polymerases"/>
    <property type="match status" value="1"/>
</dbReference>
<keyword evidence="3" id="KW-0548">Nucleotidyltransferase</keyword>
<keyword evidence="4" id="KW-0693">Viral RNA replication</keyword>
<dbReference type="InterPro" id="IPR007094">
    <property type="entry name" value="RNA-dir_pol_PSvirus"/>
</dbReference>
<evidence type="ECO:0000256" key="4">
    <source>
        <dbReference type="ARBA" id="ARBA00022953"/>
    </source>
</evidence>
<protein>
    <recommendedName>
        <fullName evidence="5">RNA replicase</fullName>
    </recommendedName>
</protein>
<sequence length="881" mass="98033">MRLSLILVVTTCVVSGGVAYVMGAEVYDEVLHQVSCALHRARTDPSTDPLVMKSAFSETPTPNVKAVVNHTHGVAAANRSAASFLIDLLGRSVARTVWFYQRSGADVRSGRAGSRTYFWVKDLATAPERCSPPADSLLAMVDVDQYVDMPNLLVDQFKPVLIYTFQPSAVSRDTGDYNFTFDECSNVDYHVAGGGKYTGQVWNYDGDSLKVRKTLFGVTYALATYHVERRFMDSDHQLILLAPSAYFRGFGAMLADFFLEGPELKRLNLLQGGHLRLRSMTPSGMCVSTGKPSGFLSCTVPAAVDEAIASVARTTKSGLTLPMVKTRMGNEWKGAEILYEFHKTSSVRTMDKVSVTAEHVRTFQYFDSNDLDEFAKPTMVPFMAPIVDGAFAPAATVNNDLRAVTKRIWEQENNTVITPHVVKVVDEFVTLLLGDNEGTLHPVDDDFVKEKQDRPSQRRILEEAEFLEAHPLAKTFIKKEAYQAVTDPRIISTIDGVTKRHYSMYTYALAEVVKKASWYAFSKTPREVAERVAEICTGATTSATKSDFSRMDGRISEILRYLEKILMVRAFRPEYRDDIVKQMGTQHNIKAVTSNGLKYVSKLARLSGSPETSLFNTVANAFITFMTFRAMRRPDGTFYSAAEAYAALGVYGGDDGLTADIDVRKYAKTAWTCGQKLEAEPVARGSFGVDFLSRVYGPDVWHGDTNSCCSVYRTLSKFHVTTHLPGNITALEKLNDKAAALSLTDANTPIVGDFVRKAAFKPSDEFHNLCGAWNVAEASVQYPNERAEWMEEYVTVQLPCFNQEKFLDFMETASTTDLLEMPCFTDRPEPKIKPGRVEVDGDIVDTRPVPTPDDNEQRQLRTRPGDKKKIKLRAEKPQVTA</sequence>
<evidence type="ECO:0000313" key="8">
    <source>
        <dbReference type="EMBL" id="APG76452.1"/>
    </source>
</evidence>
<dbReference type="Pfam" id="PF19222">
    <property type="entry name" value="Noda_Vmethyltr"/>
    <property type="match status" value="1"/>
</dbReference>
<evidence type="ECO:0000256" key="3">
    <source>
        <dbReference type="ARBA" id="ARBA00022695"/>
    </source>
</evidence>
<feature type="compositionally biased region" description="Basic and acidic residues" evidence="6">
    <location>
        <begin position="826"/>
        <end position="839"/>
    </location>
</feature>
<dbReference type="InterPro" id="IPR043502">
    <property type="entry name" value="DNA/RNA_pol_sf"/>
</dbReference>
<dbReference type="PROSITE" id="PS50507">
    <property type="entry name" value="RDRP_SSRNA_POS"/>
    <property type="match status" value="1"/>
</dbReference>
<evidence type="ECO:0000256" key="2">
    <source>
        <dbReference type="ARBA" id="ARBA00022679"/>
    </source>
</evidence>